<protein>
    <recommendedName>
        <fullName evidence="3">DUF4272 domain-containing protein</fullName>
    </recommendedName>
</protein>
<evidence type="ECO:0000313" key="1">
    <source>
        <dbReference type="EMBL" id="MFD1543256.1"/>
    </source>
</evidence>
<reference evidence="2" key="1">
    <citation type="journal article" date="2019" name="Int. J. Syst. Evol. Microbiol.">
        <title>The Global Catalogue of Microorganisms (GCM) 10K type strain sequencing project: providing services to taxonomists for standard genome sequencing and annotation.</title>
        <authorList>
            <consortium name="The Broad Institute Genomics Platform"/>
            <consortium name="The Broad Institute Genome Sequencing Center for Infectious Disease"/>
            <person name="Wu L."/>
            <person name="Ma J."/>
        </authorList>
    </citation>
    <scope>NUCLEOTIDE SEQUENCE [LARGE SCALE GENOMIC DNA]</scope>
    <source>
        <strain evidence="2">CGMCC 1.15399</strain>
    </source>
</reference>
<accession>A0ABW4GLI9</accession>
<dbReference type="RefSeq" id="WP_219536131.1">
    <property type="nucleotide sequence ID" value="NZ_JAHKRM010000028.1"/>
</dbReference>
<evidence type="ECO:0000313" key="2">
    <source>
        <dbReference type="Proteomes" id="UP001597097"/>
    </source>
</evidence>
<dbReference type="EMBL" id="JBHUCM010000038">
    <property type="protein sequence ID" value="MFD1543256.1"/>
    <property type="molecule type" value="Genomic_DNA"/>
</dbReference>
<evidence type="ECO:0008006" key="3">
    <source>
        <dbReference type="Google" id="ProtNLM"/>
    </source>
</evidence>
<proteinExistence type="predicted"/>
<name>A0ABW4GLI9_9ACTN</name>
<comment type="caution">
    <text evidence="1">The sequence shown here is derived from an EMBL/GenBank/DDBJ whole genome shotgun (WGS) entry which is preliminary data.</text>
</comment>
<organism evidence="1 2">
    <name type="scientific">Nonomuraea guangzhouensis</name>
    <dbReference type="NCBI Taxonomy" id="1291555"/>
    <lineage>
        <taxon>Bacteria</taxon>
        <taxon>Bacillati</taxon>
        <taxon>Actinomycetota</taxon>
        <taxon>Actinomycetes</taxon>
        <taxon>Streptosporangiales</taxon>
        <taxon>Streptosporangiaceae</taxon>
        <taxon>Nonomuraea</taxon>
    </lineage>
</organism>
<gene>
    <name evidence="1" type="ORF">ACFSJ0_39840</name>
</gene>
<keyword evidence="2" id="KW-1185">Reference proteome</keyword>
<dbReference type="Proteomes" id="UP001597097">
    <property type="component" value="Unassembled WGS sequence"/>
</dbReference>
<sequence length="231" mass="26014">MKHFDQTPAGLRLDAALKELATTFRGMTARPDEHNCECHWGSAEDLALLKVPDVWLSLDLLDRTWRATDWEDHGAVLRRILPQLASDLVDGYVEPWCGMEEVGRSFARGQWRQWPAEQVAAVWAFLHAWWTYSLTAADAAVPAYEVLAMCAEASATLDPWLAAWETLAHPVADQRLAESVARWEPDLLGDRLPWDSWDDEEDKLATLSAWLVRHAPTRCHPADPCTGGIYG</sequence>